<dbReference type="InterPro" id="IPR002328">
    <property type="entry name" value="ADH_Zn_CS"/>
</dbReference>
<dbReference type="GO" id="GO:0003939">
    <property type="term" value="F:L-iditol 2-dehydrogenase (NAD+) activity"/>
    <property type="evidence" value="ECO:0007669"/>
    <property type="project" value="TreeGrafter"/>
</dbReference>
<reference key="2">
    <citation type="submission" date="2011-08" db="EMBL/GenBank/DDBJ databases">
        <title>Genome sequence of Naumovozyma castellii.</title>
        <authorList>
            <person name="Gordon J.L."/>
            <person name="Armisen D."/>
            <person name="Proux-Wera E."/>
            <person name="OhEigeartaigh S.S."/>
            <person name="Byrne K.P."/>
            <person name="Wolfe K.H."/>
        </authorList>
    </citation>
    <scope>NUCLEOTIDE SEQUENCE</scope>
    <source>
        <strain>Type strain:CBS 4309</strain>
    </source>
</reference>
<dbReference type="Gene3D" id="3.90.180.10">
    <property type="entry name" value="Medium-chain alcohol dehydrogenases, catalytic domain"/>
    <property type="match status" value="1"/>
</dbReference>
<dbReference type="GO" id="GO:0006062">
    <property type="term" value="P:sorbitol catabolic process"/>
    <property type="evidence" value="ECO:0007669"/>
    <property type="project" value="TreeGrafter"/>
</dbReference>
<protein>
    <recommendedName>
        <fullName evidence="8">Enoyl reductase (ER) domain-containing protein</fullName>
    </recommendedName>
</protein>
<keyword evidence="10" id="KW-1185">Reference proteome</keyword>
<dbReference type="SUPFAM" id="SSF50129">
    <property type="entry name" value="GroES-like"/>
    <property type="match status" value="1"/>
</dbReference>
<dbReference type="PANTHER" id="PTHR43161">
    <property type="entry name" value="SORBITOL DEHYDROGENASE"/>
    <property type="match status" value="1"/>
</dbReference>
<dbReference type="InterPro" id="IPR036291">
    <property type="entry name" value="NAD(P)-bd_dom_sf"/>
</dbReference>
<dbReference type="SUPFAM" id="SSF51735">
    <property type="entry name" value="NAD(P)-binding Rossmann-fold domains"/>
    <property type="match status" value="1"/>
</dbReference>
<dbReference type="InterPro" id="IPR013149">
    <property type="entry name" value="ADH-like_C"/>
</dbReference>
<evidence type="ECO:0000259" key="8">
    <source>
        <dbReference type="SMART" id="SM00829"/>
    </source>
</evidence>
<comment type="cofactor">
    <cofactor evidence="1 7">
        <name>Zn(2+)</name>
        <dbReference type="ChEBI" id="CHEBI:29105"/>
    </cofactor>
</comment>
<reference evidence="9 10" key="1">
    <citation type="journal article" date="2011" name="Proc. Natl. Acad. Sci. U.S.A.">
        <title>Evolutionary erosion of yeast sex chromosomes by mating-type switching accidents.</title>
        <authorList>
            <person name="Gordon J.L."/>
            <person name="Armisen D."/>
            <person name="Proux-Wera E."/>
            <person name="Oheigeartaigh S.S."/>
            <person name="Byrne K.P."/>
            <person name="Wolfe K.H."/>
        </authorList>
    </citation>
    <scope>NUCLEOTIDE SEQUENCE [LARGE SCALE GENOMIC DNA]</scope>
    <source>
        <strain evidence="10">ATCC 76901 / BCRC 22586 / CBS 4309 / NBRC 1992 / NRRL Y-12630</strain>
    </source>
</reference>
<keyword evidence="5" id="KW-0560">Oxidoreductase</keyword>
<dbReference type="KEGG" id="ncs:NCAS_0J00300"/>
<dbReference type="InterPro" id="IPR013154">
    <property type="entry name" value="ADH-like_N"/>
</dbReference>
<dbReference type="InterPro" id="IPR045306">
    <property type="entry name" value="SDH-like"/>
</dbReference>
<gene>
    <name evidence="9" type="primary">NCAS0J00300</name>
    <name evidence="9" type="ordered locus">NCAS_0J00300</name>
</gene>
<dbReference type="CDD" id="cd05285">
    <property type="entry name" value="sorbitol_DH"/>
    <property type="match status" value="1"/>
</dbReference>
<organism evidence="9 10">
    <name type="scientific">Naumovozyma castellii</name>
    <name type="common">Yeast</name>
    <name type="synonym">Saccharomyces castellii</name>
    <dbReference type="NCBI Taxonomy" id="27288"/>
    <lineage>
        <taxon>Eukaryota</taxon>
        <taxon>Fungi</taxon>
        <taxon>Dikarya</taxon>
        <taxon>Ascomycota</taxon>
        <taxon>Saccharomycotina</taxon>
        <taxon>Saccharomycetes</taxon>
        <taxon>Saccharomycetales</taxon>
        <taxon>Saccharomycetaceae</taxon>
        <taxon>Naumovozyma</taxon>
    </lineage>
</organism>
<dbReference type="InterPro" id="IPR011032">
    <property type="entry name" value="GroES-like_sf"/>
</dbReference>
<dbReference type="STRING" id="1064592.G0VKH6"/>
<name>G0VKH6_NAUCA</name>
<evidence type="ECO:0000313" key="10">
    <source>
        <dbReference type="Proteomes" id="UP000001640"/>
    </source>
</evidence>
<sequence length="357" mass="38642">MPSQTQTAVILQKKGLIEFGEKPIPALTDEHWVKVQIKATGICGSDVHFYKYGSIGDFVVKSPMVLGHESSGIIAEVGSAVKTLKVGDRVALEPGYPSRYTEATMSGHYNLCPFMHFAATPPCDGTLTKYYLTPFDFVYKLPDNVSYEEGALLEPLSVGVHANKQAGTRFGDKVVVFGAGPVGLLNGAVAKVFGALQVVFIDVVDEKLERAKHFGATAVINSSKLRINDEFELAVAIKEKLGGVDPDIVLECTGAEPCIRAGIRALKTGGTFVQVGMGKDDANIPITQFSCREITLKGCFRYCHGDYQNALDLVATGKIPVKLLVTRRFTFDEAVKAYMFNAEHAEEVVKSIISGPE</sequence>
<dbReference type="OrthoDB" id="3941538at2759"/>
<evidence type="ECO:0000256" key="5">
    <source>
        <dbReference type="ARBA" id="ARBA00023002"/>
    </source>
</evidence>
<keyword evidence="3 7" id="KW-0479">Metal-binding</keyword>
<keyword evidence="6" id="KW-0520">NAD</keyword>
<dbReference type="HOGENOM" id="CLU_026673_11_5_1"/>
<dbReference type="GO" id="GO:0008270">
    <property type="term" value="F:zinc ion binding"/>
    <property type="evidence" value="ECO:0007669"/>
    <property type="project" value="InterPro"/>
</dbReference>
<dbReference type="SMART" id="SM00829">
    <property type="entry name" value="PKS_ER"/>
    <property type="match status" value="1"/>
</dbReference>
<dbReference type="FunFam" id="3.40.50.720:FF:000068">
    <property type="entry name" value="Sorbitol dehydrogenase"/>
    <property type="match status" value="1"/>
</dbReference>
<comment type="similarity">
    <text evidence="2 7">Belongs to the zinc-containing alcohol dehydrogenase family.</text>
</comment>
<evidence type="ECO:0000256" key="7">
    <source>
        <dbReference type="RuleBase" id="RU361277"/>
    </source>
</evidence>
<dbReference type="Pfam" id="PF08240">
    <property type="entry name" value="ADH_N"/>
    <property type="match status" value="1"/>
</dbReference>
<dbReference type="eggNOG" id="KOG0024">
    <property type="taxonomic scope" value="Eukaryota"/>
</dbReference>
<dbReference type="FunCoup" id="G0VKH6">
    <property type="interactions" value="597"/>
</dbReference>
<accession>G0VKH6</accession>
<keyword evidence="4 7" id="KW-0862">Zinc</keyword>
<dbReference type="Pfam" id="PF00107">
    <property type="entry name" value="ADH_zinc_N"/>
    <property type="match status" value="1"/>
</dbReference>
<dbReference type="AlphaFoldDB" id="G0VKH6"/>
<dbReference type="RefSeq" id="XP_003678352.1">
    <property type="nucleotide sequence ID" value="XM_003678304.1"/>
</dbReference>
<dbReference type="PROSITE" id="PS00059">
    <property type="entry name" value="ADH_ZINC"/>
    <property type="match status" value="1"/>
</dbReference>
<evidence type="ECO:0000313" key="9">
    <source>
        <dbReference type="EMBL" id="CCC72010.1"/>
    </source>
</evidence>
<dbReference type="EMBL" id="HE576761">
    <property type="protein sequence ID" value="CCC72010.1"/>
    <property type="molecule type" value="Genomic_DNA"/>
</dbReference>
<evidence type="ECO:0000256" key="1">
    <source>
        <dbReference type="ARBA" id="ARBA00001947"/>
    </source>
</evidence>
<evidence type="ECO:0000256" key="4">
    <source>
        <dbReference type="ARBA" id="ARBA00022833"/>
    </source>
</evidence>
<dbReference type="OMA" id="CSVGRPN"/>
<dbReference type="GeneID" id="96905711"/>
<dbReference type="InterPro" id="IPR020843">
    <property type="entry name" value="ER"/>
</dbReference>
<dbReference type="Proteomes" id="UP000001640">
    <property type="component" value="Chromosome 10"/>
</dbReference>
<dbReference type="Gene3D" id="3.40.50.720">
    <property type="entry name" value="NAD(P)-binding Rossmann-like Domain"/>
    <property type="match status" value="1"/>
</dbReference>
<evidence type="ECO:0000256" key="3">
    <source>
        <dbReference type="ARBA" id="ARBA00022723"/>
    </source>
</evidence>
<feature type="domain" description="Enoyl reductase (ER)" evidence="8">
    <location>
        <begin position="15"/>
        <end position="353"/>
    </location>
</feature>
<evidence type="ECO:0000256" key="6">
    <source>
        <dbReference type="ARBA" id="ARBA00023027"/>
    </source>
</evidence>
<dbReference type="PANTHER" id="PTHR43161:SF9">
    <property type="entry name" value="SORBITOL DEHYDROGENASE"/>
    <property type="match status" value="1"/>
</dbReference>
<evidence type="ECO:0000256" key="2">
    <source>
        <dbReference type="ARBA" id="ARBA00008072"/>
    </source>
</evidence>
<dbReference type="InParanoid" id="G0VKH6"/>
<proteinExistence type="inferred from homology"/>